<name>Q50077_MYCLR</name>
<evidence type="ECO:0000313" key="1">
    <source>
        <dbReference type="EMBL" id="AAA63010.1"/>
    </source>
</evidence>
<dbReference type="EMBL" id="U15183">
    <property type="protein sequence ID" value="AAA63010.1"/>
    <property type="molecule type" value="Genomic_DNA"/>
</dbReference>
<organism evidence="1">
    <name type="scientific">Mycobacterium leprae</name>
    <dbReference type="NCBI Taxonomy" id="1769"/>
    <lineage>
        <taxon>Bacteria</taxon>
        <taxon>Bacillati</taxon>
        <taxon>Actinomycetota</taxon>
        <taxon>Actinomycetes</taxon>
        <taxon>Mycobacteriales</taxon>
        <taxon>Mycobacteriaceae</taxon>
        <taxon>Mycobacterium</taxon>
    </lineage>
</organism>
<dbReference type="AlphaFoldDB" id="Q50077"/>
<reference evidence="1" key="2">
    <citation type="submission" date="1995-04" db="EMBL/GenBank/DDBJ databases">
        <authorList>
            <person name="Smith D.R."/>
        </authorList>
    </citation>
    <scope>NUCLEOTIDE SEQUENCE</scope>
</reference>
<sequence>MNCGMTGVEQFGSRGGSNGRLLMGVMRTKYPEKFGILVCDMSAGHALLPSTVERRFLDGLPWQAGQPPRLGVHRLIFVLLEHFGDLAVSAGAVHRGGRVHTGHSRKMTATL</sequence>
<protein>
    <submittedName>
        <fullName evidence="1">U1740r</fullName>
    </submittedName>
</protein>
<reference evidence="1" key="1">
    <citation type="submission" date="1994-09" db="EMBL/GenBank/DDBJ databases">
        <authorList>
            <person name="Robison K."/>
        </authorList>
    </citation>
    <scope>NUCLEOTIDE SEQUENCE</scope>
</reference>
<proteinExistence type="predicted"/>
<accession>Q50077</accession>